<dbReference type="PROSITE" id="PS50865">
    <property type="entry name" value="ZF_MYND_2"/>
    <property type="match status" value="2"/>
</dbReference>
<keyword evidence="1" id="KW-0479">Metal-binding</keyword>
<feature type="domain" description="MYND-type" evidence="5">
    <location>
        <begin position="956"/>
        <end position="1004"/>
    </location>
</feature>
<keyword evidence="7" id="KW-1185">Reference proteome</keyword>
<evidence type="ECO:0000313" key="6">
    <source>
        <dbReference type="EMBL" id="KAF5328513.1"/>
    </source>
</evidence>
<name>A0A8H5F9V8_9AGAR</name>
<dbReference type="GO" id="GO:0008270">
    <property type="term" value="F:zinc ion binding"/>
    <property type="evidence" value="ECO:0007669"/>
    <property type="project" value="UniProtKB-KW"/>
</dbReference>
<sequence>MEARNQSRRFNVLLNGVKRGSPSDLERLADWGEWPTDLDQACQAFSVLLKHLKLEDVPALHKWNLCGIESEDEAAHVKRRTASQVILSGLTKMITSDDTTKARVLEVMQPYLPGFIAWTTFYARRSANLYLEPYKAYAGTYHACWIFRRLMEYGLKDQPDNPCLPQLVESALNLWMWDPLDIPSSMVPAISASDYMRFIEPTNHLLLLCTMHSGALRIAIDRINTLKKKERCEHQLTHSFNFRCDQWANTFRKDKEGGDRPTAALWTILHVYESLSSGSVVLQKNLDKTPFLSKALALVAEVTLVWPNTGKLCLAVEVVNLLFPPQSLNAFAMTHQVPGLIKAGLLDIIASGHLVPSIKWPGGNPLWRLYRLVYHPRVCDAVVSATNAMPESKLKALAANPDWNKFQDVVSDLRNVYSVAPPLNRNEVPLCDNLFHPTMSQQVILKDTKGVQCSWCHTTVYCSRECQHKDWDLFHKSECTANRVQRIVNPERPSLCEVRPFIKEWFFNNEILSGRLYTPSLTTMDARNRTRGFNVLLDGVKRGSPSHIERLVEEWPADFDQACQAFSALLEHLKLEDVPPLHIWNQFGLESRNALFTVKCRTALQATLNGLDQMSGSDDATKSRVLEVLEPHLSGLISWATFFARRSAIPSFELPNAYAGTFHASWLFRRLLEYGLNNHPDNPSLSQLVESALNLWMWDPLDMPRGAKFASRMVPPLSASDYMKYIEPTNHLLLLCAMDNGTRRIALERINTLRNKEWRGQLTHSFNFRCDQWENTFKKDNKGGMVAIGAFFKILFVYQALSSGSAVLRKNLNKTPFLSKALGLVAGATLAWPNTEELCLPVEAVNLVFQPHFPNALAMTHTLPRVINSGLLHVIANALLVPSIKWPDGGDPLWRLYRLLYYPRVCDAVTSAINAMPDTTLKALSSIPDWKKFYGVASDLRNVYAAAPPRNEVPLCDNLFHPTMSHQVILKDTKGVQCSWCHTTVYCSRECQQKDWDLFHKAECTANRVERIGLTLPNSIREPPLTQSHVLTTDRQLHGGWLSHRTRALFLVLMRALLLHPGMPNIEDPLTVPWFDLRTYPHNMHQLDVEDMHNQLTDYGEDTFGDARSKAILDEFVEKGGTVRLAGFIAEFGEYHIFTLARFRRVEPGLGTAPRVWHSGLMPLGVHVRVLRRPFP</sequence>
<organism evidence="6 7">
    <name type="scientific">Ephemerocybe angulata</name>
    <dbReference type="NCBI Taxonomy" id="980116"/>
    <lineage>
        <taxon>Eukaryota</taxon>
        <taxon>Fungi</taxon>
        <taxon>Dikarya</taxon>
        <taxon>Basidiomycota</taxon>
        <taxon>Agaricomycotina</taxon>
        <taxon>Agaricomycetes</taxon>
        <taxon>Agaricomycetidae</taxon>
        <taxon>Agaricales</taxon>
        <taxon>Agaricineae</taxon>
        <taxon>Psathyrellaceae</taxon>
        <taxon>Ephemerocybe</taxon>
    </lineage>
</organism>
<evidence type="ECO:0000256" key="2">
    <source>
        <dbReference type="ARBA" id="ARBA00022771"/>
    </source>
</evidence>
<dbReference type="EMBL" id="JAACJK010000128">
    <property type="protein sequence ID" value="KAF5328513.1"/>
    <property type="molecule type" value="Genomic_DNA"/>
</dbReference>
<accession>A0A8H5F9V8</accession>
<evidence type="ECO:0000256" key="3">
    <source>
        <dbReference type="ARBA" id="ARBA00022833"/>
    </source>
</evidence>
<reference evidence="6 7" key="1">
    <citation type="journal article" date="2020" name="ISME J.">
        <title>Uncovering the hidden diversity of litter-decomposition mechanisms in mushroom-forming fungi.</title>
        <authorList>
            <person name="Floudas D."/>
            <person name="Bentzer J."/>
            <person name="Ahren D."/>
            <person name="Johansson T."/>
            <person name="Persson P."/>
            <person name="Tunlid A."/>
        </authorList>
    </citation>
    <scope>NUCLEOTIDE SEQUENCE [LARGE SCALE GENOMIC DNA]</scope>
    <source>
        <strain evidence="6 7">CBS 175.51</strain>
    </source>
</reference>
<dbReference type="AlphaFoldDB" id="A0A8H5F9V8"/>
<protein>
    <recommendedName>
        <fullName evidence="5">MYND-type domain-containing protein</fullName>
    </recommendedName>
</protein>
<evidence type="ECO:0000259" key="5">
    <source>
        <dbReference type="PROSITE" id="PS50865"/>
    </source>
</evidence>
<dbReference type="Pfam" id="PF01753">
    <property type="entry name" value="zf-MYND"/>
    <property type="match status" value="2"/>
</dbReference>
<keyword evidence="2 4" id="KW-0863">Zinc-finger</keyword>
<comment type="caution">
    <text evidence="6">The sequence shown here is derived from an EMBL/GenBank/DDBJ whole genome shotgun (WGS) entry which is preliminary data.</text>
</comment>
<evidence type="ECO:0000256" key="1">
    <source>
        <dbReference type="ARBA" id="ARBA00022723"/>
    </source>
</evidence>
<gene>
    <name evidence="6" type="ORF">D9611_014385</name>
</gene>
<evidence type="ECO:0000313" key="7">
    <source>
        <dbReference type="Proteomes" id="UP000541558"/>
    </source>
</evidence>
<keyword evidence="3" id="KW-0862">Zinc</keyword>
<dbReference type="Proteomes" id="UP000541558">
    <property type="component" value="Unassembled WGS sequence"/>
</dbReference>
<feature type="domain" description="MYND-type" evidence="5">
    <location>
        <begin position="431"/>
        <end position="479"/>
    </location>
</feature>
<dbReference type="PANTHER" id="PTHR12197">
    <property type="entry name" value="HISTONE-LYSINE N-METHYLTRANSFERASE SMYD"/>
    <property type="match status" value="1"/>
</dbReference>
<dbReference type="OrthoDB" id="3079512at2759"/>
<dbReference type="Gene3D" id="6.10.140.2220">
    <property type="match status" value="2"/>
</dbReference>
<proteinExistence type="predicted"/>
<dbReference type="SUPFAM" id="SSF144232">
    <property type="entry name" value="HIT/MYND zinc finger-like"/>
    <property type="match status" value="2"/>
</dbReference>
<dbReference type="InterPro" id="IPR002893">
    <property type="entry name" value="Znf_MYND"/>
</dbReference>
<evidence type="ECO:0000256" key="4">
    <source>
        <dbReference type="PROSITE-ProRule" id="PRU00134"/>
    </source>
</evidence>
<dbReference type="InterPro" id="IPR050869">
    <property type="entry name" value="H3K4_H4K5_MeTrfase"/>
</dbReference>